<protein>
    <submittedName>
        <fullName evidence="1">Uncharacterized protein</fullName>
    </submittedName>
</protein>
<dbReference type="OrthoDB" id="50512at2759"/>
<accession>A0A9K3M782</accession>
<evidence type="ECO:0000313" key="2">
    <source>
        <dbReference type="Proteomes" id="UP000693970"/>
    </source>
</evidence>
<reference evidence="1" key="2">
    <citation type="submission" date="2021-04" db="EMBL/GenBank/DDBJ databases">
        <authorList>
            <person name="Podell S."/>
        </authorList>
    </citation>
    <scope>NUCLEOTIDE SEQUENCE</scope>
    <source>
        <strain evidence="1">Hildebrandi</strain>
    </source>
</reference>
<dbReference type="AlphaFoldDB" id="A0A9K3M782"/>
<gene>
    <name evidence="1" type="ORF">IV203_034165</name>
</gene>
<sequence>MSDEEEVDFTLVFYRDTRDGLLTSAADKQRKALKHLNYFLEGYCVQIGIGVVKAEDIPYHGISLKASEKEAFEFWDKLYGAFTTYLGSHARSGCNPKGQRISPNTADGYLSSTKAFFVNKFRIEPAIPVFQKTQ</sequence>
<name>A0A9K3M782_9STRA</name>
<dbReference type="Proteomes" id="UP000693970">
    <property type="component" value="Unassembled WGS sequence"/>
</dbReference>
<comment type="caution">
    <text evidence="1">The sequence shown here is derived from an EMBL/GenBank/DDBJ whole genome shotgun (WGS) entry which is preliminary data.</text>
</comment>
<reference evidence="1" key="1">
    <citation type="journal article" date="2021" name="Sci. Rep.">
        <title>Diploid genomic architecture of Nitzschia inconspicua, an elite biomass production diatom.</title>
        <authorList>
            <person name="Oliver A."/>
            <person name="Podell S."/>
            <person name="Pinowska A."/>
            <person name="Traller J.C."/>
            <person name="Smith S.R."/>
            <person name="McClure R."/>
            <person name="Beliaev A."/>
            <person name="Bohutskyi P."/>
            <person name="Hill E.A."/>
            <person name="Rabines A."/>
            <person name="Zheng H."/>
            <person name="Allen L.Z."/>
            <person name="Kuo A."/>
            <person name="Grigoriev I.V."/>
            <person name="Allen A.E."/>
            <person name="Hazlebeck D."/>
            <person name="Allen E.E."/>
        </authorList>
    </citation>
    <scope>NUCLEOTIDE SEQUENCE</scope>
    <source>
        <strain evidence="1">Hildebrandi</strain>
    </source>
</reference>
<keyword evidence="2" id="KW-1185">Reference proteome</keyword>
<evidence type="ECO:0000313" key="1">
    <source>
        <dbReference type="EMBL" id="KAG7373441.1"/>
    </source>
</evidence>
<organism evidence="1 2">
    <name type="scientific">Nitzschia inconspicua</name>
    <dbReference type="NCBI Taxonomy" id="303405"/>
    <lineage>
        <taxon>Eukaryota</taxon>
        <taxon>Sar</taxon>
        <taxon>Stramenopiles</taxon>
        <taxon>Ochrophyta</taxon>
        <taxon>Bacillariophyta</taxon>
        <taxon>Bacillariophyceae</taxon>
        <taxon>Bacillariophycidae</taxon>
        <taxon>Bacillariales</taxon>
        <taxon>Bacillariaceae</taxon>
        <taxon>Nitzschia</taxon>
    </lineage>
</organism>
<dbReference type="EMBL" id="JAGRRH010000002">
    <property type="protein sequence ID" value="KAG7373441.1"/>
    <property type="molecule type" value="Genomic_DNA"/>
</dbReference>
<proteinExistence type="predicted"/>